<keyword evidence="1" id="KW-0472">Membrane</keyword>
<keyword evidence="1" id="KW-0812">Transmembrane</keyword>
<dbReference type="STRING" id="1797582.A2442_01200"/>
<evidence type="ECO:0000313" key="3">
    <source>
        <dbReference type="Proteomes" id="UP000179003"/>
    </source>
</evidence>
<feature type="transmembrane region" description="Helical" evidence="1">
    <location>
        <begin position="9"/>
        <end position="42"/>
    </location>
</feature>
<evidence type="ECO:0000256" key="1">
    <source>
        <dbReference type="SAM" id="Phobius"/>
    </source>
</evidence>
<protein>
    <submittedName>
        <fullName evidence="2">Uncharacterized protein</fullName>
    </submittedName>
</protein>
<proteinExistence type="predicted"/>
<dbReference type="AlphaFoldDB" id="A0A1F5EH54"/>
<comment type="caution">
    <text evidence="2">The sequence shown here is derived from an EMBL/GenBank/DDBJ whole genome shotgun (WGS) entry which is preliminary data.</text>
</comment>
<name>A0A1F5EH54_9BACT</name>
<dbReference type="EMBL" id="MFAE01000014">
    <property type="protein sequence ID" value="OGD66728.1"/>
    <property type="molecule type" value="Genomic_DNA"/>
</dbReference>
<evidence type="ECO:0000313" key="2">
    <source>
        <dbReference type="EMBL" id="OGD66728.1"/>
    </source>
</evidence>
<dbReference type="Proteomes" id="UP000179003">
    <property type="component" value="Unassembled WGS sequence"/>
</dbReference>
<accession>A0A1F5EH54</accession>
<keyword evidence="1" id="KW-1133">Transmembrane helix</keyword>
<gene>
    <name evidence="2" type="ORF">A2442_01200</name>
</gene>
<feature type="transmembrane region" description="Helical" evidence="1">
    <location>
        <begin position="62"/>
        <end position="83"/>
    </location>
</feature>
<reference evidence="2 3" key="1">
    <citation type="journal article" date="2016" name="Nat. Commun.">
        <title>Thousands of microbial genomes shed light on interconnected biogeochemical processes in an aquifer system.</title>
        <authorList>
            <person name="Anantharaman K."/>
            <person name="Brown C.T."/>
            <person name="Hug L.A."/>
            <person name="Sharon I."/>
            <person name="Castelle C.J."/>
            <person name="Probst A.J."/>
            <person name="Thomas B.C."/>
            <person name="Singh A."/>
            <person name="Wilkins M.J."/>
            <person name="Karaoz U."/>
            <person name="Brodie E.L."/>
            <person name="Williams K.H."/>
            <person name="Hubbard S.S."/>
            <person name="Banfield J.F."/>
        </authorList>
    </citation>
    <scope>NUCLEOTIDE SEQUENCE [LARGE SCALE GENOMIC DNA]</scope>
</reference>
<organism evidence="2 3">
    <name type="scientific">Candidatus Campbellbacteria bacterium RIFOXYC2_FULL_35_25</name>
    <dbReference type="NCBI Taxonomy" id="1797582"/>
    <lineage>
        <taxon>Bacteria</taxon>
        <taxon>Candidatus Campbelliibacteriota</taxon>
    </lineage>
</organism>
<sequence>MGTNIKNRIILDIFIIFSIITLPWWFSAILILFGIFVFKFFYEFILFGLLADSLYSVPREFFTSFQFISLLLFLFLFVPLDWLKERLRI</sequence>